<organism evidence="2 3">
    <name type="scientific">Nepenthes gracilis</name>
    <name type="common">Slender pitcher plant</name>
    <dbReference type="NCBI Taxonomy" id="150966"/>
    <lineage>
        <taxon>Eukaryota</taxon>
        <taxon>Viridiplantae</taxon>
        <taxon>Streptophyta</taxon>
        <taxon>Embryophyta</taxon>
        <taxon>Tracheophyta</taxon>
        <taxon>Spermatophyta</taxon>
        <taxon>Magnoliopsida</taxon>
        <taxon>eudicotyledons</taxon>
        <taxon>Gunneridae</taxon>
        <taxon>Pentapetalae</taxon>
        <taxon>Caryophyllales</taxon>
        <taxon>Nepenthaceae</taxon>
        <taxon>Nepenthes</taxon>
    </lineage>
</organism>
<keyword evidence="3" id="KW-1185">Reference proteome</keyword>
<protein>
    <recommendedName>
        <fullName evidence="4">Secreted protein</fullName>
    </recommendedName>
</protein>
<feature type="chain" id="PRO_5041934993" description="Secreted protein" evidence="1">
    <location>
        <begin position="26"/>
        <end position="71"/>
    </location>
</feature>
<keyword evidence="1" id="KW-0732">Signal</keyword>
<comment type="caution">
    <text evidence="2">The sequence shown here is derived from an EMBL/GenBank/DDBJ whole genome shotgun (WGS) entry which is preliminary data.</text>
</comment>
<proteinExistence type="predicted"/>
<dbReference type="EMBL" id="BSYO01000007">
    <property type="protein sequence ID" value="GMH07625.1"/>
    <property type="molecule type" value="Genomic_DNA"/>
</dbReference>
<reference evidence="2" key="1">
    <citation type="submission" date="2023-05" db="EMBL/GenBank/DDBJ databases">
        <title>Nepenthes gracilis genome sequencing.</title>
        <authorList>
            <person name="Fukushima K."/>
        </authorList>
    </citation>
    <scope>NUCLEOTIDE SEQUENCE</scope>
    <source>
        <strain evidence="2">SING2019-196</strain>
    </source>
</reference>
<dbReference type="AlphaFoldDB" id="A0AAD3SAM6"/>
<feature type="signal peptide" evidence="1">
    <location>
        <begin position="1"/>
        <end position="25"/>
    </location>
</feature>
<sequence>MRIIYCNILSLHFLPLRLFLTRTVCMIGVTLSGGDVGFVVRRIVWGIEILNLRRKCESERFRQESEVVGVK</sequence>
<evidence type="ECO:0000256" key="1">
    <source>
        <dbReference type="SAM" id="SignalP"/>
    </source>
</evidence>
<dbReference type="Proteomes" id="UP001279734">
    <property type="component" value="Unassembled WGS sequence"/>
</dbReference>
<evidence type="ECO:0000313" key="3">
    <source>
        <dbReference type="Proteomes" id="UP001279734"/>
    </source>
</evidence>
<evidence type="ECO:0000313" key="2">
    <source>
        <dbReference type="EMBL" id="GMH07625.1"/>
    </source>
</evidence>
<gene>
    <name evidence="2" type="ORF">Nepgr_009465</name>
</gene>
<accession>A0AAD3SAM6</accession>
<name>A0AAD3SAM6_NEPGR</name>
<evidence type="ECO:0008006" key="4">
    <source>
        <dbReference type="Google" id="ProtNLM"/>
    </source>
</evidence>